<sequence>MTKPLDGLLVVALEQAVAAPLCSGRLADAGARVIKIERPQGDFARHYDYVVHGESANFVWLNKGKESLVLDIKQTGDADLLERILAKADVFIQNLAPGAAQRAGFGSDDLRQRYPRLITCDITGYGEEATLAKMKAYDLLVQAETGLCSLTGGPESPGRVGVSVCDIAAGMNAYQGILEAIIQRGITGKGSGVSVSLFDGMADWMTVPLLFQDYTGNAPKRVGLRHPSIAPYGAFETRDSKQIVISIQNEREWARFADDILGHPEWATHGPFCSAVLRVENRTELDEIVADTFAKFTSDDICEKLLYSQIAFGRLNDVEGLSTHPALRRIRVDSPSGPIDLPAPPVKVAGQNREYGPIPEIGSDSDRIREEFAKNG</sequence>
<organism evidence="3 4">
    <name type="scientific">Terasakiella brassicae</name>
    <dbReference type="NCBI Taxonomy" id="1634917"/>
    <lineage>
        <taxon>Bacteria</taxon>
        <taxon>Pseudomonadati</taxon>
        <taxon>Pseudomonadota</taxon>
        <taxon>Alphaproteobacteria</taxon>
        <taxon>Rhodospirillales</taxon>
        <taxon>Terasakiellaceae</taxon>
        <taxon>Terasakiella</taxon>
    </lineage>
</organism>
<dbReference type="GO" id="GO:0008410">
    <property type="term" value="F:CoA-transferase activity"/>
    <property type="evidence" value="ECO:0007669"/>
    <property type="project" value="TreeGrafter"/>
</dbReference>
<reference evidence="3" key="2">
    <citation type="submission" date="2020-09" db="EMBL/GenBank/DDBJ databases">
        <authorList>
            <person name="Sun Q."/>
            <person name="Zhou Y."/>
        </authorList>
    </citation>
    <scope>NUCLEOTIDE SEQUENCE</scope>
    <source>
        <strain evidence="3">CGMCC 1.15254</strain>
    </source>
</reference>
<evidence type="ECO:0000313" key="4">
    <source>
        <dbReference type="Proteomes" id="UP000632498"/>
    </source>
</evidence>
<keyword evidence="1 3" id="KW-0808">Transferase</keyword>
<dbReference type="RefSeq" id="WP_188666943.1">
    <property type="nucleotide sequence ID" value="NZ_BMHV01000035.1"/>
</dbReference>
<dbReference type="PANTHER" id="PTHR48207">
    <property type="entry name" value="SUCCINATE--HYDROXYMETHYLGLUTARATE COA-TRANSFERASE"/>
    <property type="match status" value="1"/>
</dbReference>
<accession>A0A917CA38</accession>
<comment type="caution">
    <text evidence="3">The sequence shown here is derived from an EMBL/GenBank/DDBJ whole genome shotgun (WGS) entry which is preliminary data.</text>
</comment>
<evidence type="ECO:0000313" key="3">
    <source>
        <dbReference type="EMBL" id="GGF74994.1"/>
    </source>
</evidence>
<dbReference type="Pfam" id="PF02515">
    <property type="entry name" value="CoA_transf_3"/>
    <property type="match status" value="1"/>
</dbReference>
<gene>
    <name evidence="3" type="ORF">GCM10011332_31300</name>
</gene>
<dbReference type="InterPro" id="IPR044855">
    <property type="entry name" value="CoA-Trfase_III_dom3_sf"/>
</dbReference>
<dbReference type="Gene3D" id="3.40.50.10540">
    <property type="entry name" value="Crotonobetainyl-coa:carnitine coa-transferase, domain 1"/>
    <property type="match status" value="1"/>
</dbReference>
<dbReference type="EMBL" id="BMHV01000035">
    <property type="protein sequence ID" value="GGF74994.1"/>
    <property type="molecule type" value="Genomic_DNA"/>
</dbReference>
<keyword evidence="4" id="KW-1185">Reference proteome</keyword>
<dbReference type="InterPro" id="IPR003673">
    <property type="entry name" value="CoA-Trfase_fam_III"/>
</dbReference>
<evidence type="ECO:0000256" key="1">
    <source>
        <dbReference type="ARBA" id="ARBA00022679"/>
    </source>
</evidence>
<proteinExistence type="predicted"/>
<dbReference type="Gene3D" id="3.30.1540.10">
    <property type="entry name" value="formyl-coa transferase, domain 3"/>
    <property type="match status" value="1"/>
</dbReference>
<evidence type="ECO:0000256" key="2">
    <source>
        <dbReference type="SAM" id="MobiDB-lite"/>
    </source>
</evidence>
<dbReference type="SUPFAM" id="SSF89796">
    <property type="entry name" value="CoA-transferase family III (CaiB/BaiF)"/>
    <property type="match status" value="1"/>
</dbReference>
<dbReference type="PANTHER" id="PTHR48207:SF3">
    <property type="entry name" value="SUCCINATE--HYDROXYMETHYLGLUTARATE COA-TRANSFERASE"/>
    <property type="match status" value="1"/>
</dbReference>
<feature type="region of interest" description="Disordered" evidence="2">
    <location>
        <begin position="332"/>
        <end position="376"/>
    </location>
</feature>
<reference evidence="3" key="1">
    <citation type="journal article" date="2014" name="Int. J. Syst. Evol. Microbiol.">
        <title>Complete genome sequence of Corynebacterium casei LMG S-19264T (=DSM 44701T), isolated from a smear-ripened cheese.</title>
        <authorList>
            <consortium name="US DOE Joint Genome Institute (JGI-PGF)"/>
            <person name="Walter F."/>
            <person name="Albersmeier A."/>
            <person name="Kalinowski J."/>
            <person name="Ruckert C."/>
        </authorList>
    </citation>
    <scope>NUCLEOTIDE SEQUENCE</scope>
    <source>
        <strain evidence="3">CGMCC 1.15254</strain>
    </source>
</reference>
<name>A0A917CA38_9PROT</name>
<dbReference type="InterPro" id="IPR050483">
    <property type="entry name" value="CoA-transferase_III_domain"/>
</dbReference>
<dbReference type="AlphaFoldDB" id="A0A917CA38"/>
<dbReference type="Proteomes" id="UP000632498">
    <property type="component" value="Unassembled WGS sequence"/>
</dbReference>
<dbReference type="InterPro" id="IPR023606">
    <property type="entry name" value="CoA-Trfase_III_dom_1_sf"/>
</dbReference>
<feature type="compositionally biased region" description="Basic and acidic residues" evidence="2">
    <location>
        <begin position="364"/>
        <end position="376"/>
    </location>
</feature>
<protein>
    <submittedName>
        <fullName evidence="3">CoA transferase</fullName>
    </submittedName>
</protein>